<dbReference type="OrthoDB" id="9958791at2"/>
<proteinExistence type="predicted"/>
<evidence type="ECO:0000256" key="1">
    <source>
        <dbReference type="SAM" id="MobiDB-lite"/>
    </source>
</evidence>
<keyword evidence="3" id="KW-1185">Reference proteome</keyword>
<evidence type="ECO:0000313" key="3">
    <source>
        <dbReference type="Proteomes" id="UP000290759"/>
    </source>
</evidence>
<protein>
    <submittedName>
        <fullName evidence="2">Uncharacterized protein</fullName>
    </submittedName>
</protein>
<organism evidence="2 3">
    <name type="scientific">Lichenibacterium minor</name>
    <dbReference type="NCBI Taxonomy" id="2316528"/>
    <lineage>
        <taxon>Bacteria</taxon>
        <taxon>Pseudomonadati</taxon>
        <taxon>Pseudomonadota</taxon>
        <taxon>Alphaproteobacteria</taxon>
        <taxon>Hyphomicrobiales</taxon>
        <taxon>Lichenihabitantaceae</taxon>
        <taxon>Lichenibacterium</taxon>
    </lineage>
</organism>
<evidence type="ECO:0000313" key="2">
    <source>
        <dbReference type="EMBL" id="RYC31125.1"/>
    </source>
</evidence>
<reference evidence="2 3" key="1">
    <citation type="submission" date="2018-12" db="EMBL/GenBank/DDBJ databases">
        <authorList>
            <person name="Grouzdev D.S."/>
            <person name="Krutkina M.S."/>
        </authorList>
    </citation>
    <scope>NUCLEOTIDE SEQUENCE [LARGE SCALE GENOMIC DNA]</scope>
    <source>
        <strain evidence="2 3">RmlP026</strain>
    </source>
</reference>
<dbReference type="EMBL" id="QYBB01000017">
    <property type="protein sequence ID" value="RYC31125.1"/>
    <property type="molecule type" value="Genomic_DNA"/>
</dbReference>
<dbReference type="AlphaFoldDB" id="A0A4Q2U8C3"/>
<reference evidence="2 3" key="2">
    <citation type="submission" date="2019-02" db="EMBL/GenBank/DDBJ databases">
        <title>'Lichenibacterium ramalinii' gen. nov. sp. nov., 'Lichenibacterium minor' gen. nov. sp. nov.</title>
        <authorList>
            <person name="Pankratov T."/>
        </authorList>
    </citation>
    <scope>NUCLEOTIDE SEQUENCE [LARGE SCALE GENOMIC DNA]</scope>
    <source>
        <strain evidence="2 3">RmlP026</strain>
    </source>
</reference>
<feature type="region of interest" description="Disordered" evidence="1">
    <location>
        <begin position="1"/>
        <end position="27"/>
    </location>
</feature>
<sequence length="73" mass="7763">MRRPHVYERSAPRRRRDEGVAPGVDPAEAARGVARALPALVAMAESANLAGLASLLDAAWAEAERIEDEAGRA</sequence>
<name>A0A4Q2U8C3_9HYPH</name>
<feature type="compositionally biased region" description="Basic and acidic residues" evidence="1">
    <location>
        <begin position="1"/>
        <end position="19"/>
    </location>
</feature>
<comment type="caution">
    <text evidence="2">The sequence shown here is derived from an EMBL/GenBank/DDBJ whole genome shotgun (WGS) entry which is preliminary data.</text>
</comment>
<accession>A0A4Q2U8C3</accession>
<dbReference type="RefSeq" id="WP_129227804.1">
    <property type="nucleotide sequence ID" value="NZ_QYBB01000017.1"/>
</dbReference>
<gene>
    <name evidence="2" type="ORF">D3273_15570</name>
</gene>
<dbReference type="Proteomes" id="UP000290759">
    <property type="component" value="Unassembled WGS sequence"/>
</dbReference>